<name>A0ABD2PXX4_9PLAT</name>
<proteinExistence type="predicted"/>
<keyword evidence="1" id="KW-0732">Signal</keyword>
<protein>
    <submittedName>
        <fullName evidence="2">Uncharacterized protein</fullName>
    </submittedName>
</protein>
<evidence type="ECO:0000256" key="1">
    <source>
        <dbReference type="SAM" id="SignalP"/>
    </source>
</evidence>
<evidence type="ECO:0000313" key="2">
    <source>
        <dbReference type="EMBL" id="KAL3312270.1"/>
    </source>
</evidence>
<comment type="caution">
    <text evidence="2">The sequence shown here is derived from an EMBL/GenBank/DDBJ whole genome shotgun (WGS) entry which is preliminary data.</text>
</comment>
<gene>
    <name evidence="2" type="ORF">Ciccas_009141</name>
</gene>
<organism evidence="2 3">
    <name type="scientific">Cichlidogyrus casuarinus</name>
    <dbReference type="NCBI Taxonomy" id="1844966"/>
    <lineage>
        <taxon>Eukaryota</taxon>
        <taxon>Metazoa</taxon>
        <taxon>Spiralia</taxon>
        <taxon>Lophotrochozoa</taxon>
        <taxon>Platyhelminthes</taxon>
        <taxon>Monogenea</taxon>
        <taxon>Monopisthocotylea</taxon>
        <taxon>Dactylogyridea</taxon>
        <taxon>Ancyrocephalidae</taxon>
        <taxon>Cichlidogyrus</taxon>
    </lineage>
</organism>
<feature type="signal peptide" evidence="1">
    <location>
        <begin position="1"/>
        <end position="17"/>
    </location>
</feature>
<dbReference type="EMBL" id="JBJKFK010001771">
    <property type="protein sequence ID" value="KAL3312270.1"/>
    <property type="molecule type" value="Genomic_DNA"/>
</dbReference>
<sequence length="73" mass="8528">MKFAFFTLALLASSILATDKTTEEQPVERFWQKCAIVKTTTVHQLNPYIREVIDKQIITCPLPMMEHHEHDEL</sequence>
<dbReference type="AlphaFoldDB" id="A0ABD2PXX4"/>
<feature type="chain" id="PRO_5044822387" evidence="1">
    <location>
        <begin position="18"/>
        <end position="73"/>
    </location>
</feature>
<keyword evidence="3" id="KW-1185">Reference proteome</keyword>
<evidence type="ECO:0000313" key="3">
    <source>
        <dbReference type="Proteomes" id="UP001626550"/>
    </source>
</evidence>
<reference evidence="2 3" key="1">
    <citation type="submission" date="2024-11" db="EMBL/GenBank/DDBJ databases">
        <title>Adaptive evolution of stress response genes in parasites aligns with host niche diversity.</title>
        <authorList>
            <person name="Hahn C."/>
            <person name="Resl P."/>
        </authorList>
    </citation>
    <scope>NUCLEOTIDE SEQUENCE [LARGE SCALE GENOMIC DNA]</scope>
    <source>
        <strain evidence="2">EGGRZ-B1_66</strain>
        <tissue evidence="2">Body</tissue>
    </source>
</reference>
<dbReference type="Proteomes" id="UP001626550">
    <property type="component" value="Unassembled WGS sequence"/>
</dbReference>
<accession>A0ABD2PXX4</accession>